<evidence type="ECO:0000313" key="3">
    <source>
        <dbReference type="Proteomes" id="UP000321726"/>
    </source>
</evidence>
<keyword evidence="3" id="KW-1185">Reference proteome</keyword>
<dbReference type="InterPro" id="IPR036388">
    <property type="entry name" value="WH-like_DNA-bd_sf"/>
</dbReference>
<dbReference type="Pfam" id="PF00196">
    <property type="entry name" value="GerE"/>
    <property type="match status" value="1"/>
</dbReference>
<name>A0ABQ0WF97_9GAMM</name>
<dbReference type="Gene3D" id="1.10.10.10">
    <property type="entry name" value="Winged helix-like DNA-binding domain superfamily/Winged helix DNA-binding domain"/>
    <property type="match status" value="1"/>
</dbReference>
<evidence type="ECO:0000259" key="1">
    <source>
        <dbReference type="SMART" id="SM00421"/>
    </source>
</evidence>
<comment type="caution">
    <text evidence="2">The sequence shown here is derived from an EMBL/GenBank/DDBJ whole genome shotgun (WGS) entry which is preliminary data.</text>
</comment>
<dbReference type="EMBL" id="BJXU01000088">
    <property type="protein sequence ID" value="GEN24306.1"/>
    <property type="molecule type" value="Genomic_DNA"/>
</dbReference>
<organism evidence="2 3">
    <name type="scientific">Halomonas cupida</name>
    <dbReference type="NCBI Taxonomy" id="44933"/>
    <lineage>
        <taxon>Bacteria</taxon>
        <taxon>Pseudomonadati</taxon>
        <taxon>Pseudomonadota</taxon>
        <taxon>Gammaproteobacteria</taxon>
        <taxon>Oceanospirillales</taxon>
        <taxon>Halomonadaceae</taxon>
        <taxon>Halomonas</taxon>
    </lineage>
</organism>
<dbReference type="SUPFAM" id="SSF46894">
    <property type="entry name" value="C-terminal effector domain of the bipartite response regulators"/>
    <property type="match status" value="1"/>
</dbReference>
<reference evidence="2 3" key="1">
    <citation type="submission" date="2019-07" db="EMBL/GenBank/DDBJ databases">
        <title>Whole genome shotgun sequence of Halomonas cupida NBRC 102219.</title>
        <authorList>
            <person name="Hosoyama A."/>
            <person name="Uohara A."/>
            <person name="Ohji S."/>
            <person name="Ichikawa N."/>
        </authorList>
    </citation>
    <scope>NUCLEOTIDE SEQUENCE [LARGE SCALE GENOMIC DNA]</scope>
    <source>
        <strain evidence="2 3">NBRC 102219</strain>
    </source>
</reference>
<dbReference type="InterPro" id="IPR016032">
    <property type="entry name" value="Sig_transdc_resp-reg_C-effctor"/>
</dbReference>
<evidence type="ECO:0000313" key="2">
    <source>
        <dbReference type="EMBL" id="GEN24306.1"/>
    </source>
</evidence>
<accession>A0ABQ0WF97</accession>
<protein>
    <recommendedName>
        <fullName evidence="1">HTH luxR-type domain-containing protein</fullName>
    </recommendedName>
</protein>
<dbReference type="SMART" id="SM00421">
    <property type="entry name" value="HTH_LUXR"/>
    <property type="match status" value="1"/>
</dbReference>
<proteinExistence type="predicted"/>
<sequence>MHHTPMINSAEKLTELAYAAMLGESPWQHFLDQLALEVPNGKAIVVVHDNAAARWHIPLASGVDPRTLKRRGAYACANPFIAQTTTLYNGIGVGIVDEALIPLEQLRKTEFYNDFLEPHEMPSRVSLTIEQEQDELFILALLSDSMQQQDKLRAAGLLTQLSPHLSRALRYYRRSSTKRLMGTHTQQFLDALGTAVLLVGEHSRIEIASGHAEHLMATGDMWRITSRGQLQFLDDKLEASLKAMLSRWYTGAGTLNFPLAEYQVCLVRMIKDSISCYFEGPTVAVLLEEVGKAPQRLDLSGFGAVFQLSAAEGRALAGIIDGKSTQQIAEDSSRSVETIRSQLKSLYRKTNCHSREDLLKRILALR</sequence>
<gene>
    <name evidence="2" type="ORF">HCU01_22550</name>
</gene>
<feature type="domain" description="HTH luxR-type" evidence="1">
    <location>
        <begin position="305"/>
        <end position="362"/>
    </location>
</feature>
<dbReference type="Proteomes" id="UP000321726">
    <property type="component" value="Unassembled WGS sequence"/>
</dbReference>
<dbReference type="InterPro" id="IPR000792">
    <property type="entry name" value="Tscrpt_reg_LuxR_C"/>
</dbReference>